<evidence type="ECO:0000256" key="3">
    <source>
        <dbReference type="SAM" id="MobiDB-lite"/>
    </source>
</evidence>
<feature type="region of interest" description="Disordered" evidence="3">
    <location>
        <begin position="1"/>
        <end position="20"/>
    </location>
</feature>
<dbReference type="PANTHER" id="PTHR11941">
    <property type="entry name" value="ENOYL-COA HYDRATASE-RELATED"/>
    <property type="match status" value="1"/>
</dbReference>
<dbReference type="GO" id="GO:0006635">
    <property type="term" value="P:fatty acid beta-oxidation"/>
    <property type="evidence" value="ECO:0007669"/>
    <property type="project" value="TreeGrafter"/>
</dbReference>
<dbReference type="GO" id="GO:0005777">
    <property type="term" value="C:peroxisome"/>
    <property type="evidence" value="ECO:0007669"/>
    <property type="project" value="TreeGrafter"/>
</dbReference>
<evidence type="ECO:0000313" key="4">
    <source>
        <dbReference type="EMBL" id="CED84218.1"/>
    </source>
</evidence>
<keyword evidence="4" id="KW-0413">Isomerase</keyword>
<accession>A0A0F7SW26</accession>
<dbReference type="SUPFAM" id="SSF52096">
    <property type="entry name" value="ClpP/crotonase"/>
    <property type="match status" value="1"/>
</dbReference>
<proteinExistence type="inferred from homology"/>
<dbReference type="PROSITE" id="PS00166">
    <property type="entry name" value="ENOYL_COA_HYDRATASE"/>
    <property type="match status" value="1"/>
</dbReference>
<evidence type="ECO:0000256" key="2">
    <source>
        <dbReference type="RuleBase" id="RU003707"/>
    </source>
</evidence>
<organism evidence="4">
    <name type="scientific">Phaffia rhodozyma</name>
    <name type="common">Yeast</name>
    <name type="synonym">Xanthophyllomyces dendrorhous</name>
    <dbReference type="NCBI Taxonomy" id="264483"/>
    <lineage>
        <taxon>Eukaryota</taxon>
        <taxon>Fungi</taxon>
        <taxon>Dikarya</taxon>
        <taxon>Basidiomycota</taxon>
        <taxon>Agaricomycotina</taxon>
        <taxon>Tremellomycetes</taxon>
        <taxon>Cystofilobasidiales</taxon>
        <taxon>Mrakiaceae</taxon>
        <taxon>Phaffia</taxon>
    </lineage>
</organism>
<name>A0A0F7SW26_PHARH</name>
<dbReference type="CDD" id="cd06558">
    <property type="entry name" value="crotonase-like"/>
    <property type="match status" value="1"/>
</dbReference>
<dbReference type="GO" id="GO:0004165">
    <property type="term" value="F:delta(3)-delta(2)-enoyl-CoA isomerase activity"/>
    <property type="evidence" value="ECO:0007669"/>
    <property type="project" value="TreeGrafter"/>
</dbReference>
<comment type="similarity">
    <text evidence="1 2">Belongs to the enoyl-CoA hydratase/isomerase family.</text>
</comment>
<dbReference type="InterPro" id="IPR029045">
    <property type="entry name" value="ClpP/crotonase-like_dom_sf"/>
</dbReference>
<dbReference type="Gene3D" id="3.90.226.10">
    <property type="entry name" value="2-enoyl-CoA Hydratase, Chain A, domain 1"/>
    <property type="match status" value="1"/>
</dbReference>
<reference evidence="4" key="1">
    <citation type="submission" date="2014-08" db="EMBL/GenBank/DDBJ databases">
        <authorList>
            <person name="Sharma Rahul"/>
            <person name="Thines Marco"/>
        </authorList>
    </citation>
    <scope>NUCLEOTIDE SEQUENCE</scope>
</reference>
<dbReference type="InterPro" id="IPR001753">
    <property type="entry name" value="Enoyl-CoA_hydra/iso"/>
</dbReference>
<protein>
    <submittedName>
        <fullName evidence="4">Enoyl-CoA hydratase/isomerase, conserved site</fullName>
    </submittedName>
</protein>
<dbReference type="Pfam" id="PF00378">
    <property type="entry name" value="ECH_1"/>
    <property type="match status" value="1"/>
</dbReference>
<feature type="region of interest" description="Disordered" evidence="3">
    <location>
        <begin position="263"/>
        <end position="285"/>
    </location>
</feature>
<sequence length="285" mass="31510">MSLVKITFPSTPPSSSPNLNPTYVLTLSSPPDHRLTESLLAEFGEALNAIEKDWWVRRREQGTDKPIKNQVGGAVIVRGEGEKFFSNGLDFENSVKNPDFHPTVFNPLYLRLLTFPLVTIAAINGHAFAGGYMIALACDFRVMKKEAAGRKFWCCMNEIDFGAPFPVLFATALRGRVPARVLRDTLLGHRFTSSELYAHGVVDVLSEPSDEGLMGAAQSLSDRYGPKSAGRVWGSIKQDIWSDIRVSAHSHFPPLMGDQAEARAERTFGLKKQDEESKSGERAKL</sequence>
<dbReference type="InterPro" id="IPR018376">
    <property type="entry name" value="Enoyl-CoA_hyd/isom_CS"/>
</dbReference>
<dbReference type="PANTHER" id="PTHR11941:SF75">
    <property type="entry name" value="ENOYL-COA HYDRATASE_ISOMERASE FAMILY PROTEIN"/>
    <property type="match status" value="1"/>
</dbReference>
<dbReference type="EMBL" id="LN483157">
    <property type="protein sequence ID" value="CED84218.1"/>
    <property type="molecule type" value="Genomic_DNA"/>
</dbReference>
<evidence type="ECO:0000256" key="1">
    <source>
        <dbReference type="ARBA" id="ARBA00005254"/>
    </source>
</evidence>
<dbReference type="AlphaFoldDB" id="A0A0F7SW26"/>